<evidence type="ECO:0000256" key="1">
    <source>
        <dbReference type="ARBA" id="ARBA00022723"/>
    </source>
</evidence>
<evidence type="ECO:0000313" key="5">
    <source>
        <dbReference type="EMBL" id="UUY52313.1"/>
    </source>
</evidence>
<dbReference type="RefSeq" id="WP_257858055.1">
    <property type="nucleotide sequence ID" value="NZ_CP102515.1"/>
</dbReference>
<evidence type="ECO:0000313" key="6">
    <source>
        <dbReference type="Proteomes" id="UP001057738"/>
    </source>
</evidence>
<protein>
    <submittedName>
        <fullName evidence="5">Inositol monophosphatase</fullName>
    </submittedName>
</protein>
<dbReference type="PROSITE" id="PS00629">
    <property type="entry name" value="IMP_1"/>
    <property type="match status" value="1"/>
</dbReference>
<dbReference type="InterPro" id="IPR000760">
    <property type="entry name" value="Inositol_monophosphatase-like"/>
</dbReference>
<dbReference type="PANTHER" id="PTHR20854">
    <property type="entry name" value="INOSITOL MONOPHOSPHATASE"/>
    <property type="match status" value="1"/>
</dbReference>
<organism evidence="5 6">
    <name type="scientific">Streptomyces yangpuensis</name>
    <dbReference type="NCBI Taxonomy" id="1648182"/>
    <lineage>
        <taxon>Bacteria</taxon>
        <taxon>Bacillati</taxon>
        <taxon>Actinomycetota</taxon>
        <taxon>Actinomycetes</taxon>
        <taxon>Kitasatosporales</taxon>
        <taxon>Streptomycetaceae</taxon>
        <taxon>Streptomyces</taxon>
    </lineage>
</organism>
<name>A0ABY5Q8U9_9ACTN</name>
<accession>A0ABY5Q8U9</accession>
<feature type="region of interest" description="Disordered" evidence="4">
    <location>
        <begin position="267"/>
        <end position="322"/>
    </location>
</feature>
<dbReference type="GeneID" id="95578570"/>
<keyword evidence="1" id="KW-0479">Metal-binding</keyword>
<keyword evidence="5" id="KW-0614">Plasmid</keyword>
<dbReference type="Gene3D" id="3.30.540.10">
    <property type="entry name" value="Fructose-1,6-Bisphosphatase, subunit A, domain 1"/>
    <property type="match status" value="1"/>
</dbReference>
<dbReference type="SUPFAM" id="SSF56655">
    <property type="entry name" value="Carbohydrate phosphatase"/>
    <property type="match status" value="1"/>
</dbReference>
<feature type="compositionally biased region" description="Low complexity" evidence="4">
    <location>
        <begin position="281"/>
        <end position="293"/>
    </location>
</feature>
<dbReference type="PRINTS" id="PR00377">
    <property type="entry name" value="IMPHPHTASES"/>
</dbReference>
<dbReference type="Pfam" id="PF00459">
    <property type="entry name" value="Inositol_P"/>
    <property type="match status" value="1"/>
</dbReference>
<evidence type="ECO:0000256" key="3">
    <source>
        <dbReference type="ARBA" id="ARBA00022842"/>
    </source>
</evidence>
<dbReference type="EMBL" id="CP102515">
    <property type="protein sequence ID" value="UUY52313.1"/>
    <property type="molecule type" value="Genomic_DNA"/>
</dbReference>
<dbReference type="InterPro" id="IPR020583">
    <property type="entry name" value="Inositol_monoP_metal-BS"/>
</dbReference>
<reference evidence="5" key="1">
    <citation type="submission" date="2022-08" db="EMBL/GenBank/DDBJ databases">
        <authorList>
            <person name="Tian L."/>
        </authorList>
    </citation>
    <scope>NUCLEOTIDE SEQUENCE</scope>
    <source>
        <strain evidence="5">CM253</strain>
        <plasmid evidence="5">unnamed1</plasmid>
    </source>
</reference>
<geneLocation type="plasmid" evidence="5 6">
    <name>unnamed1</name>
</geneLocation>
<dbReference type="Proteomes" id="UP001057738">
    <property type="component" value="Plasmid unnamed1"/>
</dbReference>
<keyword evidence="6" id="KW-1185">Reference proteome</keyword>
<keyword evidence="3" id="KW-0460">Magnesium</keyword>
<keyword evidence="2" id="KW-0378">Hydrolase</keyword>
<dbReference type="Gene3D" id="3.40.190.80">
    <property type="match status" value="1"/>
</dbReference>
<proteinExistence type="predicted"/>
<evidence type="ECO:0000256" key="2">
    <source>
        <dbReference type="ARBA" id="ARBA00022801"/>
    </source>
</evidence>
<dbReference type="PANTHER" id="PTHR20854:SF4">
    <property type="entry name" value="INOSITOL-1-MONOPHOSPHATASE-RELATED"/>
    <property type="match status" value="1"/>
</dbReference>
<sequence length="322" mass="33562">MDIELSKLGQLALEAAQRGRDVITAAQREGGFAVRTKSSHRDLVTDVDTAAERAVTEFLRQHRPHDAILGEEGGQQEGSGNVRWIIDPIDGTANFAHGRADFAVAVAAEVDGIPAASSIIRPATGIWIACDETGAIVSGNGTPSVSATDELSAALVSVSVSISEERRPLTLSTLIRLIPEVQDFRRTGSTSCDLFDVATGALDAYVGIGTKPWDVAAGWAAVQAAGGRCLEFPVADGQTAYVLGTPGVAERAAALVEEHAAVFTATQNRTRQREAGRPVVATKAATSRSTTAAGGHKEAPPATAPGARPQPSFEAPQKGPRR</sequence>
<gene>
    <name evidence="5" type="ORF">NRK68_34095</name>
</gene>
<evidence type="ECO:0000256" key="4">
    <source>
        <dbReference type="SAM" id="MobiDB-lite"/>
    </source>
</evidence>